<feature type="compositionally biased region" description="Polar residues" evidence="1">
    <location>
        <begin position="156"/>
        <end position="176"/>
    </location>
</feature>
<proteinExistence type="predicted"/>
<organism evidence="3 4">
    <name type="scientific">Channa striata</name>
    <name type="common">Snakehead murrel</name>
    <name type="synonym">Ophicephalus striatus</name>
    <dbReference type="NCBI Taxonomy" id="64152"/>
    <lineage>
        <taxon>Eukaryota</taxon>
        <taxon>Metazoa</taxon>
        <taxon>Chordata</taxon>
        <taxon>Craniata</taxon>
        <taxon>Vertebrata</taxon>
        <taxon>Euteleostomi</taxon>
        <taxon>Actinopterygii</taxon>
        <taxon>Neopterygii</taxon>
        <taxon>Teleostei</taxon>
        <taxon>Neoteleostei</taxon>
        <taxon>Acanthomorphata</taxon>
        <taxon>Anabantaria</taxon>
        <taxon>Anabantiformes</taxon>
        <taxon>Channoidei</taxon>
        <taxon>Channidae</taxon>
        <taxon>Channa</taxon>
    </lineage>
</organism>
<sequence length="303" mass="34806">MSVDETKLLFEGFLQKRKDTVKIRWSTYWFRLQNTTLFFYTKKSCSASNLRGYYYIYTVQSVREVLRSDSKRFMFEVIMKNGKRKMLAAETADLRKEWVENLWQAMHLSTSAVSSFKTTNADTCEQQERIKSSTAICSHRESVREVLPARPLSAPDPSTHQVSWSSTSPISLSQDLNSEEEPTYQNIMLHCENQQHSDNSLNNPHPQSSELSNADSRQEGDYDILPIRNKICASAETEEGVYDFPLSYRIAHEHPDSDVTENIYDVPSLLLRRVSDDTIGNAMAAPGGADHQDQEQEEICWRI</sequence>
<dbReference type="SUPFAM" id="SSF50729">
    <property type="entry name" value="PH domain-like"/>
    <property type="match status" value="1"/>
</dbReference>
<dbReference type="CDD" id="cd00821">
    <property type="entry name" value="PH"/>
    <property type="match status" value="1"/>
</dbReference>
<dbReference type="InterPro" id="IPR001849">
    <property type="entry name" value="PH_domain"/>
</dbReference>
<feature type="region of interest" description="Disordered" evidence="1">
    <location>
        <begin position="148"/>
        <end position="179"/>
    </location>
</feature>
<dbReference type="AlphaFoldDB" id="A0AA88MD34"/>
<evidence type="ECO:0000313" key="3">
    <source>
        <dbReference type="EMBL" id="KAK2833562.1"/>
    </source>
</evidence>
<dbReference type="SMART" id="SM00233">
    <property type="entry name" value="PH"/>
    <property type="match status" value="1"/>
</dbReference>
<dbReference type="InterPro" id="IPR011993">
    <property type="entry name" value="PH-like_dom_sf"/>
</dbReference>
<name>A0AA88MD34_CHASR</name>
<feature type="compositionally biased region" description="Polar residues" evidence="1">
    <location>
        <begin position="195"/>
        <end position="215"/>
    </location>
</feature>
<protein>
    <recommendedName>
        <fullName evidence="2">PH domain-containing protein</fullName>
    </recommendedName>
</protein>
<evidence type="ECO:0000259" key="2">
    <source>
        <dbReference type="PROSITE" id="PS50003"/>
    </source>
</evidence>
<comment type="caution">
    <text evidence="3">The sequence shown here is derived from an EMBL/GenBank/DDBJ whole genome shotgun (WGS) entry which is preliminary data.</text>
</comment>
<evidence type="ECO:0000313" key="4">
    <source>
        <dbReference type="Proteomes" id="UP001187415"/>
    </source>
</evidence>
<feature type="domain" description="PH" evidence="2">
    <location>
        <begin position="7"/>
        <end position="107"/>
    </location>
</feature>
<keyword evidence="4" id="KW-1185">Reference proteome</keyword>
<dbReference type="Proteomes" id="UP001187415">
    <property type="component" value="Unassembled WGS sequence"/>
</dbReference>
<feature type="region of interest" description="Disordered" evidence="1">
    <location>
        <begin position="195"/>
        <end position="218"/>
    </location>
</feature>
<gene>
    <name evidence="3" type="ORF">Q5P01_017451</name>
</gene>
<evidence type="ECO:0000256" key="1">
    <source>
        <dbReference type="SAM" id="MobiDB-lite"/>
    </source>
</evidence>
<dbReference type="PROSITE" id="PS50003">
    <property type="entry name" value="PH_DOMAIN"/>
    <property type="match status" value="1"/>
</dbReference>
<dbReference type="EMBL" id="JAUPFM010000013">
    <property type="protein sequence ID" value="KAK2833562.1"/>
    <property type="molecule type" value="Genomic_DNA"/>
</dbReference>
<reference evidence="3" key="1">
    <citation type="submission" date="2023-07" db="EMBL/GenBank/DDBJ databases">
        <title>Chromosome-level Genome Assembly of Striped Snakehead (Channa striata).</title>
        <authorList>
            <person name="Liu H."/>
        </authorList>
    </citation>
    <scope>NUCLEOTIDE SEQUENCE</scope>
    <source>
        <strain evidence="3">Gz</strain>
        <tissue evidence="3">Muscle</tissue>
    </source>
</reference>
<dbReference type="Pfam" id="PF00169">
    <property type="entry name" value="PH"/>
    <property type="match status" value="1"/>
</dbReference>
<accession>A0AA88MD34</accession>
<dbReference type="Gene3D" id="2.30.29.30">
    <property type="entry name" value="Pleckstrin-homology domain (PH domain)/Phosphotyrosine-binding domain (PTB)"/>
    <property type="match status" value="1"/>
</dbReference>